<dbReference type="EMBL" id="QKOD01000023">
    <property type="protein sequence ID" value="RNJ41216.1"/>
    <property type="molecule type" value="Genomic_DNA"/>
</dbReference>
<evidence type="ECO:0008006" key="3">
    <source>
        <dbReference type="Google" id="ProtNLM"/>
    </source>
</evidence>
<gene>
    <name evidence="1" type="ORF">DNR46_35455</name>
</gene>
<name>A0A3M9X0J7_9HYPH</name>
<organism evidence="1 2">
    <name type="scientific">Mesorhizobium japonicum</name>
    <dbReference type="NCBI Taxonomy" id="2066070"/>
    <lineage>
        <taxon>Bacteria</taxon>
        <taxon>Pseudomonadati</taxon>
        <taxon>Pseudomonadota</taxon>
        <taxon>Alphaproteobacteria</taxon>
        <taxon>Hyphomicrobiales</taxon>
        <taxon>Phyllobacteriaceae</taxon>
        <taxon>Mesorhizobium</taxon>
    </lineage>
</organism>
<dbReference type="Proteomes" id="UP000275436">
    <property type="component" value="Unassembled WGS sequence"/>
</dbReference>
<evidence type="ECO:0000313" key="1">
    <source>
        <dbReference type="EMBL" id="RNJ41216.1"/>
    </source>
</evidence>
<accession>A0A3M9X0J7</accession>
<protein>
    <recommendedName>
        <fullName evidence="3">PRC-barrel domain-containing protein</fullName>
    </recommendedName>
</protein>
<reference evidence="1 2" key="1">
    <citation type="journal article" date="2018" name="Mol. Plant Microbe Interact.">
        <title>Taxonomically Different Co-Microsymbionts of a Relict Legume, Oxytropis popoviana, Have Complementary Sets of Symbiotic Genes and Together Increase the Efficiency of Plant Nodulation.</title>
        <authorList>
            <person name="Safronova V."/>
            <person name="Belimov A."/>
            <person name="Sazanova A."/>
            <person name="Chirak E."/>
            <person name="Verkhozina A."/>
            <person name="Kuznetsova I."/>
            <person name="Andronov E."/>
            <person name="Puhalsky J."/>
            <person name="Tikhonovich I."/>
        </authorList>
    </citation>
    <scope>NUCLEOTIDE SEQUENCE [LARGE SCALE GENOMIC DNA]</scope>
    <source>
        <strain evidence="1 2">Opo-235</strain>
    </source>
</reference>
<evidence type="ECO:0000313" key="2">
    <source>
        <dbReference type="Proteomes" id="UP000275436"/>
    </source>
</evidence>
<proteinExistence type="predicted"/>
<dbReference type="RefSeq" id="WP_123170572.1">
    <property type="nucleotide sequence ID" value="NZ_QKOD01000023.1"/>
</dbReference>
<sequence>MHTVNLDQLAGRRVLSKEGHYIGHLEEIVAEEHGDELVVTEYHVGIFAAFERLSGSSIGTAILDLVRMRHRKGIYRIPWDKLNISDPTRPTVCCSEQELAAFQSSASVKR</sequence>
<comment type="caution">
    <text evidence="1">The sequence shown here is derived from an EMBL/GenBank/DDBJ whole genome shotgun (WGS) entry which is preliminary data.</text>
</comment>
<dbReference type="AlphaFoldDB" id="A0A3M9X0J7"/>